<dbReference type="EMBL" id="CYHA01000002">
    <property type="protein sequence ID" value="CUA82503.1"/>
    <property type="molecule type" value="Genomic_DNA"/>
</dbReference>
<dbReference type="InterPro" id="IPR002569">
    <property type="entry name" value="Met_Sox_Rdtase_MsrA_dom"/>
</dbReference>
<organism evidence="6 7">
    <name type="scientific">Gulbenkiania indica</name>
    <dbReference type="NCBI Taxonomy" id="375574"/>
    <lineage>
        <taxon>Bacteria</taxon>
        <taxon>Pseudomonadati</taxon>
        <taxon>Pseudomonadota</taxon>
        <taxon>Betaproteobacteria</taxon>
        <taxon>Neisseriales</taxon>
        <taxon>Chromobacteriaceae</taxon>
        <taxon>Gulbenkiania</taxon>
    </lineage>
</organism>
<dbReference type="NCBIfam" id="TIGR00401">
    <property type="entry name" value="msrA"/>
    <property type="match status" value="1"/>
</dbReference>
<dbReference type="Proteomes" id="UP000243535">
    <property type="component" value="Unassembled WGS sequence"/>
</dbReference>
<comment type="catalytic activity">
    <reaction evidence="3 4">
        <text>[thioredoxin]-disulfide + L-methionine + H2O = L-methionine (S)-S-oxide + [thioredoxin]-dithiol</text>
        <dbReference type="Rhea" id="RHEA:19993"/>
        <dbReference type="Rhea" id="RHEA-COMP:10698"/>
        <dbReference type="Rhea" id="RHEA-COMP:10700"/>
        <dbReference type="ChEBI" id="CHEBI:15377"/>
        <dbReference type="ChEBI" id="CHEBI:29950"/>
        <dbReference type="ChEBI" id="CHEBI:50058"/>
        <dbReference type="ChEBI" id="CHEBI:57844"/>
        <dbReference type="ChEBI" id="CHEBI:58772"/>
        <dbReference type="EC" id="1.8.4.11"/>
    </reaction>
</comment>
<dbReference type="SUPFAM" id="SSF55068">
    <property type="entry name" value="Peptide methionine sulfoxide reductase"/>
    <property type="match status" value="1"/>
</dbReference>
<evidence type="ECO:0000313" key="7">
    <source>
        <dbReference type="Proteomes" id="UP000243535"/>
    </source>
</evidence>
<evidence type="ECO:0000313" key="6">
    <source>
        <dbReference type="EMBL" id="CUA82503.1"/>
    </source>
</evidence>
<comment type="function">
    <text evidence="4">Has an important function as a repair enzyme for proteins that have been inactivated by oxidation. Catalyzes the reversible oxidation-reduction of methionine sulfoxide in proteins to methionine.</text>
</comment>
<dbReference type="OrthoDB" id="4174719at2"/>
<evidence type="ECO:0000256" key="2">
    <source>
        <dbReference type="ARBA" id="ARBA00047806"/>
    </source>
</evidence>
<keyword evidence="7" id="KW-1185">Reference proteome</keyword>
<dbReference type="AlphaFoldDB" id="A0A0K6GVD5"/>
<feature type="domain" description="Peptide methionine sulphoxide reductase MsrA" evidence="5">
    <location>
        <begin position="11"/>
        <end position="164"/>
    </location>
</feature>
<gene>
    <name evidence="4" type="primary">msrA</name>
    <name evidence="6" type="ORF">Ga0061063_1308</name>
</gene>
<comment type="similarity">
    <text evidence="4">Belongs to the MsrA Met sulfoxide reductase family.</text>
</comment>
<keyword evidence="1 4" id="KW-0560">Oxidoreductase</keyword>
<name>A0A0K6GVD5_9NEIS</name>
<dbReference type="PANTHER" id="PTHR43774:SF1">
    <property type="entry name" value="PEPTIDE METHIONINE SULFOXIDE REDUCTASE MSRA 2"/>
    <property type="match status" value="1"/>
</dbReference>
<dbReference type="STRING" id="375574.GCA_001418035_01100"/>
<reference evidence="7" key="1">
    <citation type="submission" date="2015-08" db="EMBL/GenBank/DDBJ databases">
        <authorList>
            <person name="Varghese N."/>
        </authorList>
    </citation>
    <scope>NUCLEOTIDE SEQUENCE [LARGE SCALE GENOMIC DNA]</scope>
    <source>
        <strain evidence="7">DSM 17901</strain>
    </source>
</reference>
<sequence>MENSQHAHLETATFAGGCFWCIETAFNRLRGVERAVSGYTGGDVPNPSYRAVCTGNTGHAEAVQITFNPEHISYRTLLEVFFSLHDPTTLNRQGNDVGTQYRSAIFYHDQAQHEAAEAIVKELNDSRAFGQPLVTEIVPATRFYPAEDEHQRYFEKAPYTPYCQVVVAPKVAKFRQHYASLLKD</sequence>
<proteinExistence type="inferred from homology"/>
<accession>A0A0K6GVD5</accession>
<dbReference type="Gene3D" id="3.30.1060.10">
    <property type="entry name" value="Peptide methionine sulphoxide reductase MsrA"/>
    <property type="match status" value="1"/>
</dbReference>
<dbReference type="Pfam" id="PF01625">
    <property type="entry name" value="PMSR"/>
    <property type="match status" value="1"/>
</dbReference>
<dbReference type="HAMAP" id="MF_01401">
    <property type="entry name" value="MsrA"/>
    <property type="match status" value="1"/>
</dbReference>
<protein>
    <recommendedName>
        <fullName evidence="4">Peptide methionine sulfoxide reductase MsrA</fullName>
        <shortName evidence="4">Protein-methionine-S-oxide reductase</shortName>
        <ecNumber evidence="4">1.8.4.11</ecNumber>
    </recommendedName>
    <alternativeName>
        <fullName evidence="4">Peptide-methionine (S)-S-oxide reductase</fullName>
        <shortName evidence="4">Peptide Met(O) reductase</shortName>
    </alternativeName>
</protein>
<dbReference type="InterPro" id="IPR036509">
    <property type="entry name" value="Met_Sox_Rdtase_MsrA_sf"/>
</dbReference>
<feature type="active site" evidence="4">
    <location>
        <position position="18"/>
    </location>
</feature>
<evidence type="ECO:0000256" key="3">
    <source>
        <dbReference type="ARBA" id="ARBA00048782"/>
    </source>
</evidence>
<comment type="catalytic activity">
    <reaction evidence="2 4">
        <text>L-methionyl-[protein] + [thioredoxin]-disulfide + H2O = L-methionyl-(S)-S-oxide-[protein] + [thioredoxin]-dithiol</text>
        <dbReference type="Rhea" id="RHEA:14217"/>
        <dbReference type="Rhea" id="RHEA-COMP:10698"/>
        <dbReference type="Rhea" id="RHEA-COMP:10700"/>
        <dbReference type="Rhea" id="RHEA-COMP:12313"/>
        <dbReference type="Rhea" id="RHEA-COMP:12315"/>
        <dbReference type="ChEBI" id="CHEBI:15377"/>
        <dbReference type="ChEBI" id="CHEBI:16044"/>
        <dbReference type="ChEBI" id="CHEBI:29950"/>
        <dbReference type="ChEBI" id="CHEBI:44120"/>
        <dbReference type="ChEBI" id="CHEBI:50058"/>
        <dbReference type="EC" id="1.8.4.11"/>
    </reaction>
</comment>
<evidence type="ECO:0000256" key="4">
    <source>
        <dbReference type="HAMAP-Rule" id="MF_01401"/>
    </source>
</evidence>
<evidence type="ECO:0000259" key="5">
    <source>
        <dbReference type="Pfam" id="PF01625"/>
    </source>
</evidence>
<dbReference type="GO" id="GO:0008113">
    <property type="term" value="F:peptide-methionine (S)-S-oxide reductase activity"/>
    <property type="evidence" value="ECO:0007669"/>
    <property type="project" value="UniProtKB-UniRule"/>
</dbReference>
<dbReference type="GO" id="GO:0033744">
    <property type="term" value="F:L-methionine:thioredoxin-disulfide S-oxidoreductase activity"/>
    <property type="evidence" value="ECO:0007669"/>
    <property type="project" value="RHEA"/>
</dbReference>
<evidence type="ECO:0000256" key="1">
    <source>
        <dbReference type="ARBA" id="ARBA00023002"/>
    </source>
</evidence>
<dbReference type="PANTHER" id="PTHR43774">
    <property type="entry name" value="PEPTIDE METHIONINE SULFOXIDE REDUCTASE"/>
    <property type="match status" value="1"/>
</dbReference>
<dbReference type="EC" id="1.8.4.11" evidence="4"/>
<dbReference type="RefSeq" id="WP_055433644.1">
    <property type="nucleotide sequence ID" value="NZ_CYHA01000002.1"/>
</dbReference>